<keyword evidence="3" id="KW-1185">Reference proteome</keyword>
<protein>
    <submittedName>
        <fullName evidence="2">Fimbrial protein</fullName>
    </submittedName>
</protein>
<comment type="caution">
    <text evidence="2">The sequence shown here is derived from an EMBL/GenBank/DDBJ whole genome shotgun (WGS) entry which is preliminary data.</text>
</comment>
<feature type="chain" id="PRO_5045952010" evidence="1">
    <location>
        <begin position="32"/>
        <end position="248"/>
    </location>
</feature>
<evidence type="ECO:0000313" key="3">
    <source>
        <dbReference type="Proteomes" id="UP000746649"/>
    </source>
</evidence>
<dbReference type="Gene3D" id="2.60.40.10">
    <property type="entry name" value="Immunoglobulins"/>
    <property type="match status" value="1"/>
</dbReference>
<keyword evidence="1" id="KW-0732">Signal</keyword>
<dbReference type="Proteomes" id="UP000746649">
    <property type="component" value="Unassembled WGS sequence"/>
</dbReference>
<evidence type="ECO:0000256" key="1">
    <source>
        <dbReference type="SAM" id="SignalP"/>
    </source>
</evidence>
<accession>A0ABS0ZVH1</accession>
<proteinExistence type="predicted"/>
<name>A0ABS0ZVH1_9ENTR</name>
<dbReference type="EMBL" id="JADWND010000009">
    <property type="protein sequence ID" value="MBJ8382786.1"/>
    <property type="molecule type" value="Genomic_DNA"/>
</dbReference>
<organism evidence="2 3">
    <name type="scientific">Citrobacter sedlakii</name>
    <dbReference type="NCBI Taxonomy" id="67826"/>
    <lineage>
        <taxon>Bacteria</taxon>
        <taxon>Pseudomonadati</taxon>
        <taxon>Pseudomonadota</taxon>
        <taxon>Gammaproteobacteria</taxon>
        <taxon>Enterobacterales</taxon>
        <taxon>Enterobacteriaceae</taxon>
        <taxon>Citrobacter</taxon>
        <taxon>Citrobacter freundii complex</taxon>
    </lineage>
</organism>
<dbReference type="InterPro" id="IPR013783">
    <property type="entry name" value="Ig-like_fold"/>
</dbReference>
<gene>
    <name evidence="2" type="ORF">I6M88_17660</name>
</gene>
<sequence>MKLIQKNKINRTHTLCAFALTLSFIPEMTMANMSVYPMELNVDQSGTAQIKVASKSDDIQFIRVTQKKILNPGTPQEKEADVAAWQQEGLVVTPDKFALAAGSVRVIRLVSLMPSSKETTWRVYFEGVKQPESLLPGESTAAAAAKLGVNVIWGALVHLAPEENRVSLQFNPRSGEVINDGTLRVPLKEIGICQSDSQCRWIKEDATIYPDTQRPLKALSTARGHQYKFRYFNWLNKSSEEADLPVVN</sequence>
<feature type="signal peptide" evidence="1">
    <location>
        <begin position="1"/>
        <end position="31"/>
    </location>
</feature>
<reference evidence="2 3" key="1">
    <citation type="submission" date="2020-11" db="EMBL/GenBank/DDBJ databases">
        <title>Enhanced detection system for hospital associated transmission using whole genome sequencing surveillance.</title>
        <authorList>
            <person name="Harrison L.H."/>
            <person name="Van Tyne D."/>
            <person name="Marsh J.W."/>
            <person name="Griffith M.P."/>
            <person name="Snyder D.J."/>
            <person name="Cooper V.S."/>
            <person name="Mustapha M."/>
        </authorList>
    </citation>
    <scope>NUCLEOTIDE SEQUENCE [LARGE SCALE GENOMIC DNA]</scope>
    <source>
        <strain evidence="2 3">CB00117</strain>
    </source>
</reference>
<evidence type="ECO:0000313" key="2">
    <source>
        <dbReference type="EMBL" id="MBJ8382786.1"/>
    </source>
</evidence>